<feature type="domain" description="HIT" evidence="2">
    <location>
        <begin position="20"/>
        <end position="122"/>
    </location>
</feature>
<keyword evidence="3" id="KW-0808">Transferase</keyword>
<dbReference type="Proteomes" id="UP001606099">
    <property type="component" value="Unassembled WGS sequence"/>
</dbReference>
<evidence type="ECO:0000259" key="2">
    <source>
        <dbReference type="PROSITE" id="PS51084"/>
    </source>
</evidence>
<evidence type="ECO:0000313" key="4">
    <source>
        <dbReference type="Proteomes" id="UP001606099"/>
    </source>
</evidence>
<dbReference type="Pfam" id="PF01230">
    <property type="entry name" value="HIT"/>
    <property type="match status" value="1"/>
</dbReference>
<dbReference type="InterPro" id="IPR036265">
    <property type="entry name" value="HIT-like_sf"/>
</dbReference>
<comment type="caution">
    <text evidence="3">The sequence shown here is derived from an EMBL/GenBank/DDBJ whole genome shotgun (WGS) entry which is preliminary data.</text>
</comment>
<proteinExistence type="predicted"/>
<gene>
    <name evidence="3" type="ORF">ACG0Z6_12390</name>
</gene>
<reference evidence="3 4" key="1">
    <citation type="submission" date="2024-08" db="EMBL/GenBank/DDBJ databases">
        <authorList>
            <person name="Lu H."/>
        </authorList>
    </citation>
    <scope>NUCLEOTIDE SEQUENCE [LARGE SCALE GENOMIC DNA]</scope>
    <source>
        <strain evidence="3 4">BYS180W</strain>
    </source>
</reference>
<dbReference type="Gene3D" id="3.30.428.10">
    <property type="entry name" value="HIT-like"/>
    <property type="match status" value="1"/>
</dbReference>
<keyword evidence="3" id="KW-0489">Methyltransferase</keyword>
<keyword evidence="4" id="KW-1185">Reference proteome</keyword>
<protein>
    <submittedName>
        <fullName evidence="3">HIT family protein</fullName>
        <ecNumber evidence="3">2.1.1.-</ecNumber>
    </submittedName>
</protein>
<dbReference type="EC" id="2.1.1.-" evidence="3"/>
<name>A0ABW7FXJ3_9BURK</name>
<dbReference type="GO" id="GO:0008168">
    <property type="term" value="F:methyltransferase activity"/>
    <property type="evidence" value="ECO:0007669"/>
    <property type="project" value="UniProtKB-KW"/>
</dbReference>
<feature type="short sequence motif" description="Histidine triad motif" evidence="1">
    <location>
        <begin position="107"/>
        <end position="111"/>
    </location>
</feature>
<dbReference type="EMBL" id="JBIGHZ010000004">
    <property type="protein sequence ID" value="MFG6449031.1"/>
    <property type="molecule type" value="Genomic_DNA"/>
</dbReference>
<evidence type="ECO:0000256" key="1">
    <source>
        <dbReference type="PROSITE-ProRule" id="PRU00464"/>
    </source>
</evidence>
<dbReference type="GO" id="GO:0032259">
    <property type="term" value="P:methylation"/>
    <property type="evidence" value="ECO:0007669"/>
    <property type="project" value="UniProtKB-KW"/>
</dbReference>
<evidence type="ECO:0000313" key="3">
    <source>
        <dbReference type="EMBL" id="MFG6449031.1"/>
    </source>
</evidence>
<sequence length="157" mass="17273">MTTPAFTPFSPAPAGPDAAAPCVLCAEPGGLLLLQRPLWRVVRVTDTPAYPAFYRVIWNAHVGEFSELPRAQRQQCMEVVCAVEQVLRRALCPTKINLASLGNVVPHLHWHVIARFEGDAHFPQPIWATAQREAAPVLPLTLPELDALLLEALKTLD</sequence>
<dbReference type="InterPro" id="IPR011146">
    <property type="entry name" value="HIT-like"/>
</dbReference>
<accession>A0ABW7FXJ3</accession>
<dbReference type="PROSITE" id="PS51084">
    <property type="entry name" value="HIT_2"/>
    <property type="match status" value="1"/>
</dbReference>
<dbReference type="SUPFAM" id="SSF54197">
    <property type="entry name" value="HIT-like"/>
    <property type="match status" value="1"/>
</dbReference>
<dbReference type="RefSeq" id="WP_394461830.1">
    <property type="nucleotide sequence ID" value="NZ_JBIGHZ010000004.1"/>
</dbReference>
<organism evidence="3 4">
    <name type="scientific">Roseateles rivi</name>
    <dbReference type="NCBI Taxonomy" id="3299028"/>
    <lineage>
        <taxon>Bacteria</taxon>
        <taxon>Pseudomonadati</taxon>
        <taxon>Pseudomonadota</taxon>
        <taxon>Betaproteobacteria</taxon>
        <taxon>Burkholderiales</taxon>
        <taxon>Sphaerotilaceae</taxon>
        <taxon>Roseateles</taxon>
    </lineage>
</organism>